<gene>
    <name evidence="2" type="ORF">SDC9_98038</name>
</gene>
<protein>
    <submittedName>
        <fullName evidence="2">Uncharacterized protein</fullName>
    </submittedName>
</protein>
<comment type="caution">
    <text evidence="2">The sequence shown here is derived from an EMBL/GenBank/DDBJ whole genome shotgun (WGS) entry which is preliminary data.</text>
</comment>
<reference evidence="2" key="1">
    <citation type="submission" date="2019-08" db="EMBL/GenBank/DDBJ databases">
        <authorList>
            <person name="Kucharzyk K."/>
            <person name="Murdoch R.W."/>
            <person name="Higgins S."/>
            <person name="Loffler F."/>
        </authorList>
    </citation>
    <scope>NUCLEOTIDE SEQUENCE</scope>
</reference>
<organism evidence="2">
    <name type="scientific">bioreactor metagenome</name>
    <dbReference type="NCBI Taxonomy" id="1076179"/>
    <lineage>
        <taxon>unclassified sequences</taxon>
        <taxon>metagenomes</taxon>
        <taxon>ecological metagenomes</taxon>
    </lineage>
</organism>
<evidence type="ECO:0000313" key="2">
    <source>
        <dbReference type="EMBL" id="MPM51290.1"/>
    </source>
</evidence>
<accession>A0A645ADP7</accession>
<feature type="region of interest" description="Disordered" evidence="1">
    <location>
        <begin position="79"/>
        <end position="98"/>
    </location>
</feature>
<evidence type="ECO:0000256" key="1">
    <source>
        <dbReference type="SAM" id="MobiDB-lite"/>
    </source>
</evidence>
<proteinExistence type="predicted"/>
<name>A0A645ADP7_9ZZZZ</name>
<dbReference type="EMBL" id="VSSQ01013347">
    <property type="protein sequence ID" value="MPM51290.1"/>
    <property type="molecule type" value="Genomic_DNA"/>
</dbReference>
<sequence length="98" mass="11090">MARGHVVVFRVPDKGARFVVYLDDIAVVQSVHPRAVQIFRVPLPRQPVILAAEIGNHVVGLCRLLFHNIFFKFPGNQDVGQQTDHRHGKQHNQRHGQG</sequence>
<dbReference type="AlphaFoldDB" id="A0A645ADP7"/>
<feature type="compositionally biased region" description="Basic residues" evidence="1">
    <location>
        <begin position="86"/>
        <end position="98"/>
    </location>
</feature>